<dbReference type="EMBL" id="GDJX01022303">
    <property type="protein sequence ID" value="JAT45633.1"/>
    <property type="molecule type" value="Transcribed_RNA"/>
</dbReference>
<name>A0A1D1XTC1_9ARAE</name>
<feature type="region of interest" description="Disordered" evidence="1">
    <location>
        <begin position="519"/>
        <end position="543"/>
    </location>
</feature>
<dbReference type="GO" id="GO:0016874">
    <property type="term" value="F:ligase activity"/>
    <property type="evidence" value="ECO:0007669"/>
    <property type="project" value="UniProtKB-KW"/>
</dbReference>
<dbReference type="PANTHER" id="PTHR35505">
    <property type="entry name" value="OS01G0600300 PROTEIN"/>
    <property type="match status" value="1"/>
</dbReference>
<keyword evidence="2" id="KW-0436">Ligase</keyword>
<reference evidence="2" key="1">
    <citation type="submission" date="2015-07" db="EMBL/GenBank/DDBJ databases">
        <title>Transcriptome Assembly of Anthurium amnicola.</title>
        <authorList>
            <person name="Suzuki J."/>
        </authorList>
    </citation>
    <scope>NUCLEOTIDE SEQUENCE</scope>
</reference>
<feature type="compositionally biased region" description="Acidic residues" evidence="1">
    <location>
        <begin position="525"/>
        <end position="543"/>
    </location>
</feature>
<organism evidence="2">
    <name type="scientific">Anthurium amnicola</name>
    <dbReference type="NCBI Taxonomy" id="1678845"/>
    <lineage>
        <taxon>Eukaryota</taxon>
        <taxon>Viridiplantae</taxon>
        <taxon>Streptophyta</taxon>
        <taxon>Embryophyta</taxon>
        <taxon>Tracheophyta</taxon>
        <taxon>Spermatophyta</taxon>
        <taxon>Magnoliopsida</taxon>
        <taxon>Liliopsida</taxon>
        <taxon>Araceae</taxon>
        <taxon>Pothoideae</taxon>
        <taxon>Potheae</taxon>
        <taxon>Anthurium</taxon>
    </lineage>
</organism>
<gene>
    <name evidence="2" type="primary">LIG4_13</name>
    <name evidence="2" type="ORF">g.34860</name>
</gene>
<protein>
    <submittedName>
        <fullName evidence="2">DNA ligase 4</fullName>
    </submittedName>
</protein>
<proteinExistence type="predicted"/>
<dbReference type="PANTHER" id="PTHR35505:SF1">
    <property type="entry name" value="SNF2 DOMAIN PROTEIN"/>
    <property type="match status" value="1"/>
</dbReference>
<evidence type="ECO:0000313" key="2">
    <source>
        <dbReference type="EMBL" id="JAT45633.1"/>
    </source>
</evidence>
<dbReference type="AlphaFoldDB" id="A0A1D1XTC1"/>
<evidence type="ECO:0000256" key="1">
    <source>
        <dbReference type="SAM" id="MobiDB-lite"/>
    </source>
</evidence>
<accession>A0A1D1XTC1</accession>
<sequence>MDPVLLESPTLAKAPGFGCPVGAAYESLLKDSIDRFLTEIRNETCDLSGFHSIFFRLLQSRADPPLEIIWFYSAVCCHENFSSKKGVPGRVSAVRDLLQLLAACSASCSGLKSISLLAPVVYELYQILLEVDKSCDELSSKELKKLRKQIYHLAEGILSYVSICSSRSCDGKDASVCLLPCFVDLVHVWTAQRAGCGDTLGEFFPLVNDEVRNAIGREGCPVRYLAGVVTAEAFLLMLYLKLRKGGNLSAELQSELRVWTVGSVTGFKSRDFLEILLMLLLGQDLPFRLVSSIDEAFLRCILYDCVILVDYSFLYPGKEVEHSYDGIKSLSLARLIVTHEAIQAARAKGDQDKAIAYMDAFSRSSLPSSLIKLLVNQIGAEKLNEANAVTPQALIKCLLNLDSQGHKLLEFDISKFRDRLLLDLDESKASHVDRITEPDSRKEDDLFFFDNKGLMSEDDTNNQDMEMMDGLFLSAARNMKLVSGNEKKRKGLKGSEGKMSARFVKYKLYDYSFKDSLTHSKADEMSSESDVENPPSDEMEETE</sequence>